<dbReference type="AlphaFoldDB" id="X0SPA5"/>
<dbReference type="SUPFAM" id="SSF102114">
    <property type="entry name" value="Radical SAM enzymes"/>
    <property type="match status" value="1"/>
</dbReference>
<evidence type="ECO:0008006" key="7">
    <source>
        <dbReference type="Google" id="ProtNLM"/>
    </source>
</evidence>
<dbReference type="GO" id="GO:0046872">
    <property type="term" value="F:metal ion binding"/>
    <property type="evidence" value="ECO:0007669"/>
    <property type="project" value="UniProtKB-KW"/>
</dbReference>
<dbReference type="InterPro" id="IPR051198">
    <property type="entry name" value="BchE-like"/>
</dbReference>
<organism evidence="6">
    <name type="scientific">marine sediment metagenome</name>
    <dbReference type="NCBI Taxonomy" id="412755"/>
    <lineage>
        <taxon>unclassified sequences</taxon>
        <taxon>metagenomes</taxon>
        <taxon>ecological metagenomes</taxon>
    </lineage>
</organism>
<evidence type="ECO:0000313" key="6">
    <source>
        <dbReference type="EMBL" id="GAF77702.1"/>
    </source>
</evidence>
<dbReference type="EMBL" id="BARS01009654">
    <property type="protein sequence ID" value="GAF77702.1"/>
    <property type="molecule type" value="Genomic_DNA"/>
</dbReference>
<protein>
    <recommendedName>
        <fullName evidence="7">B12-binding domain-containing protein</fullName>
    </recommendedName>
</protein>
<name>X0SPA5_9ZZZZ</name>
<evidence type="ECO:0000256" key="4">
    <source>
        <dbReference type="ARBA" id="ARBA00023004"/>
    </source>
</evidence>
<dbReference type="SFLD" id="SFLDS00029">
    <property type="entry name" value="Radical_SAM"/>
    <property type="match status" value="1"/>
</dbReference>
<proteinExistence type="predicted"/>
<dbReference type="PANTHER" id="PTHR43409">
    <property type="entry name" value="ANAEROBIC MAGNESIUM-PROTOPORPHYRIN IX MONOMETHYL ESTER CYCLASE-RELATED"/>
    <property type="match status" value="1"/>
</dbReference>
<keyword evidence="2" id="KW-0949">S-adenosyl-L-methionine</keyword>
<evidence type="ECO:0000256" key="3">
    <source>
        <dbReference type="ARBA" id="ARBA00022723"/>
    </source>
</evidence>
<comment type="caution">
    <text evidence="6">The sequence shown here is derived from an EMBL/GenBank/DDBJ whole genome shotgun (WGS) entry which is preliminary data.</text>
</comment>
<gene>
    <name evidence="6" type="ORF">S01H1_18104</name>
</gene>
<dbReference type="InterPro" id="IPR007197">
    <property type="entry name" value="rSAM"/>
</dbReference>
<dbReference type="GO" id="GO:0003824">
    <property type="term" value="F:catalytic activity"/>
    <property type="evidence" value="ECO:0007669"/>
    <property type="project" value="InterPro"/>
</dbReference>
<keyword evidence="4" id="KW-0408">Iron</keyword>
<dbReference type="GO" id="GO:0051536">
    <property type="term" value="F:iron-sulfur cluster binding"/>
    <property type="evidence" value="ECO:0007669"/>
    <property type="project" value="UniProtKB-KW"/>
</dbReference>
<feature type="non-terminal residue" evidence="6">
    <location>
        <position position="234"/>
    </location>
</feature>
<evidence type="ECO:0000256" key="2">
    <source>
        <dbReference type="ARBA" id="ARBA00022691"/>
    </source>
</evidence>
<keyword evidence="5" id="KW-0411">Iron-sulfur</keyword>
<evidence type="ECO:0000256" key="5">
    <source>
        <dbReference type="ARBA" id="ARBA00023014"/>
    </source>
</evidence>
<sequence>MKLSQFHRRRGDEVRFVSGCDPTVFYKGDLFTPAMLWDRVYITTVFTFHFAQIVKTIKFYLEAVGGTVGKVYVGGPMASIMPEEIFEETGVYPVCGVVNSARQLGFEDDMNIDLLPPDYDLVDGARYAVNDTYYAYTTRGCTRSCRWCAVPRVEPGFCRYIDIKPIIRQLRRDHGDKPTLKLMDNNVLASPDLKRIVEDLLQLGFGKCEYTSHVPRKRRVVDFNQGIDARYINE</sequence>
<reference evidence="6" key="1">
    <citation type="journal article" date="2014" name="Front. Microbiol.">
        <title>High frequency of phylogenetically diverse reductive dehalogenase-homologous genes in deep subseafloor sedimentary metagenomes.</title>
        <authorList>
            <person name="Kawai M."/>
            <person name="Futagami T."/>
            <person name="Toyoda A."/>
            <person name="Takaki Y."/>
            <person name="Nishi S."/>
            <person name="Hori S."/>
            <person name="Arai W."/>
            <person name="Tsubouchi T."/>
            <person name="Morono Y."/>
            <person name="Uchiyama I."/>
            <person name="Ito T."/>
            <person name="Fujiyama A."/>
            <person name="Inagaki F."/>
            <person name="Takami H."/>
        </authorList>
    </citation>
    <scope>NUCLEOTIDE SEQUENCE</scope>
    <source>
        <strain evidence="6">Expedition CK06-06</strain>
    </source>
</reference>
<keyword evidence="3" id="KW-0479">Metal-binding</keyword>
<comment type="cofactor">
    <cofactor evidence="1">
        <name>[4Fe-4S] cluster</name>
        <dbReference type="ChEBI" id="CHEBI:49883"/>
    </cofactor>
</comment>
<dbReference type="InterPro" id="IPR058240">
    <property type="entry name" value="rSAM_sf"/>
</dbReference>
<evidence type="ECO:0000256" key="1">
    <source>
        <dbReference type="ARBA" id="ARBA00001966"/>
    </source>
</evidence>
<accession>X0SPA5</accession>